<name>A0ACC3AWA2_9EURO</name>
<comment type="caution">
    <text evidence="1">The sequence shown here is derived from an EMBL/GenBank/DDBJ whole genome shotgun (WGS) entry which is preliminary data.</text>
</comment>
<organism evidence="1 2">
    <name type="scientific">Aspergillus melleus</name>
    <dbReference type="NCBI Taxonomy" id="138277"/>
    <lineage>
        <taxon>Eukaryota</taxon>
        <taxon>Fungi</taxon>
        <taxon>Dikarya</taxon>
        <taxon>Ascomycota</taxon>
        <taxon>Pezizomycotina</taxon>
        <taxon>Eurotiomycetes</taxon>
        <taxon>Eurotiomycetidae</taxon>
        <taxon>Eurotiales</taxon>
        <taxon>Aspergillaceae</taxon>
        <taxon>Aspergillus</taxon>
        <taxon>Aspergillus subgen. Circumdati</taxon>
    </lineage>
</organism>
<dbReference type="Proteomes" id="UP001177260">
    <property type="component" value="Unassembled WGS sequence"/>
</dbReference>
<gene>
    <name evidence="1" type="ORF">N8T08_008121</name>
</gene>
<evidence type="ECO:0000313" key="1">
    <source>
        <dbReference type="EMBL" id="KAK1142195.1"/>
    </source>
</evidence>
<evidence type="ECO:0000313" key="2">
    <source>
        <dbReference type="Proteomes" id="UP001177260"/>
    </source>
</evidence>
<proteinExistence type="predicted"/>
<protein>
    <submittedName>
        <fullName evidence="1">Uncharacterized protein</fullName>
    </submittedName>
</protein>
<reference evidence="1 2" key="1">
    <citation type="journal article" date="2023" name="ACS Omega">
        <title>Identification of the Neoaspergillic Acid Biosynthesis Gene Cluster by Establishing an In Vitro CRISPR-Ribonucleoprotein Genetic System in Aspergillus melleus.</title>
        <authorList>
            <person name="Yuan B."/>
            <person name="Grau M.F."/>
            <person name="Murata R.M."/>
            <person name="Torok T."/>
            <person name="Venkateswaran K."/>
            <person name="Stajich J.E."/>
            <person name="Wang C.C.C."/>
        </authorList>
    </citation>
    <scope>NUCLEOTIDE SEQUENCE [LARGE SCALE GENOMIC DNA]</scope>
    <source>
        <strain evidence="1 2">IMV 1140</strain>
    </source>
</reference>
<accession>A0ACC3AWA2</accession>
<keyword evidence="2" id="KW-1185">Reference proteome</keyword>
<dbReference type="EMBL" id="JAOPJF010000053">
    <property type="protein sequence ID" value="KAK1142195.1"/>
    <property type="molecule type" value="Genomic_DNA"/>
</dbReference>
<sequence>MGDSTPTDAVQTMAVTSGIPGTNTSPVDPNLGVETTSLDAVSANTASLGLEPAASTSTLSNGTSWSTQSLSLTSEPGSVSTSITSLSRSPSFTHPTTSSLQESLITTSTSSASIPTTHHASSGISKGGLAGAIVGSIAGTFLLTLLGAILLFRRRGNRKPRAETNGGRTTTSQMYVQPTHSSLSSAKKAGMTAQSVPVGAQYLDISCYVPQPPDDDTTALRIQTLFDRASLHIDNYYSANSPRSRLPQGGVAPSSIEHYDSDFLPSRLTVMLSKPRAGGAVLTHVLVRSLLQGIEPGRQTGCLLPTPYASGLSVNMDNDDTSPIFAWRMLTAYLHRIERPAQNPPALTPPENVIELLAERFSTTFASYSDPQFSDSDRLAHLISVFRAVSDLGIWLFSHPCVFDYRWDTDSISSDQVILFPAVFKVSDEFGRRLSAPQKLVERKVVRV</sequence>